<keyword evidence="2" id="KW-1185">Reference proteome</keyword>
<dbReference type="AlphaFoldDB" id="A0AA40KZ59"/>
<reference evidence="1" key="1">
    <citation type="submission" date="2021-10" db="EMBL/GenBank/DDBJ databases">
        <title>Melipona bicolor Genome sequencing and assembly.</title>
        <authorList>
            <person name="Araujo N.S."/>
            <person name="Arias M.C."/>
        </authorList>
    </citation>
    <scope>NUCLEOTIDE SEQUENCE</scope>
    <source>
        <strain evidence="1">USP_2M_L1-L4_2017</strain>
        <tissue evidence="1">Whole body</tissue>
    </source>
</reference>
<gene>
    <name evidence="1" type="ORF">K0M31_002434</name>
</gene>
<sequence>MRSEEEAVTEECICVVNVERNNRITVRPSEAGYNGGVGGKFGRRKNGDREGTLTDAIRYAVDKLLRNGLGSGTSPMTIDEILAARQTRADVSQKYSPGNWKTRAASA</sequence>
<proteinExistence type="predicted"/>
<evidence type="ECO:0000313" key="1">
    <source>
        <dbReference type="EMBL" id="KAK1137942.1"/>
    </source>
</evidence>
<dbReference type="EMBL" id="JAHYIQ010000001">
    <property type="protein sequence ID" value="KAK1137942.1"/>
    <property type="molecule type" value="Genomic_DNA"/>
</dbReference>
<protein>
    <submittedName>
        <fullName evidence="1">Uncharacterized protein</fullName>
    </submittedName>
</protein>
<evidence type="ECO:0000313" key="2">
    <source>
        <dbReference type="Proteomes" id="UP001177670"/>
    </source>
</evidence>
<organism evidence="1 2">
    <name type="scientific">Melipona bicolor</name>
    <dbReference type="NCBI Taxonomy" id="60889"/>
    <lineage>
        <taxon>Eukaryota</taxon>
        <taxon>Metazoa</taxon>
        <taxon>Ecdysozoa</taxon>
        <taxon>Arthropoda</taxon>
        <taxon>Hexapoda</taxon>
        <taxon>Insecta</taxon>
        <taxon>Pterygota</taxon>
        <taxon>Neoptera</taxon>
        <taxon>Endopterygota</taxon>
        <taxon>Hymenoptera</taxon>
        <taxon>Apocrita</taxon>
        <taxon>Aculeata</taxon>
        <taxon>Apoidea</taxon>
        <taxon>Anthophila</taxon>
        <taxon>Apidae</taxon>
        <taxon>Melipona</taxon>
    </lineage>
</organism>
<accession>A0AA40KZ59</accession>
<comment type="caution">
    <text evidence="1">The sequence shown here is derived from an EMBL/GenBank/DDBJ whole genome shotgun (WGS) entry which is preliminary data.</text>
</comment>
<dbReference type="Proteomes" id="UP001177670">
    <property type="component" value="Unassembled WGS sequence"/>
</dbReference>
<name>A0AA40KZ59_9HYME</name>